<dbReference type="Gene3D" id="3.30.160.40">
    <property type="entry name" value="Porphobilinogen deaminase, C-terminal domain"/>
    <property type="match status" value="1"/>
</dbReference>
<dbReference type="Gene3D" id="3.40.190.10">
    <property type="entry name" value="Periplasmic binding protein-like II"/>
    <property type="match status" value="2"/>
</dbReference>
<comment type="subunit">
    <text evidence="6">Monomer.</text>
</comment>
<feature type="domain" description="Porphobilinogen deaminase C-terminal" evidence="8">
    <location>
        <begin position="223"/>
        <end position="291"/>
    </location>
</feature>
<dbReference type="Pfam" id="PF01379">
    <property type="entry name" value="Porphobil_deam"/>
    <property type="match status" value="1"/>
</dbReference>
<keyword evidence="4 6" id="KW-0627">Porphyrin biosynthesis</keyword>
<feature type="domain" description="Porphobilinogen deaminase N-terminal" evidence="7">
    <location>
        <begin position="4"/>
        <end position="210"/>
    </location>
</feature>
<name>A0ABW1WHF7_9BACL</name>
<evidence type="ECO:0000313" key="9">
    <source>
        <dbReference type="EMBL" id="MFC6386763.1"/>
    </source>
</evidence>
<evidence type="ECO:0000256" key="1">
    <source>
        <dbReference type="ARBA" id="ARBA00002869"/>
    </source>
</evidence>
<evidence type="ECO:0000313" key="10">
    <source>
        <dbReference type="Proteomes" id="UP001596267"/>
    </source>
</evidence>
<comment type="miscellaneous">
    <text evidence="6">The porphobilinogen subunits are added to the dipyrromethane group.</text>
</comment>
<dbReference type="PANTHER" id="PTHR11557:SF0">
    <property type="entry name" value="PORPHOBILINOGEN DEAMINASE"/>
    <property type="match status" value="1"/>
</dbReference>
<dbReference type="Pfam" id="PF03900">
    <property type="entry name" value="Porphobil_deamC"/>
    <property type="match status" value="1"/>
</dbReference>
<evidence type="ECO:0000259" key="8">
    <source>
        <dbReference type="Pfam" id="PF03900"/>
    </source>
</evidence>
<comment type="function">
    <text evidence="1 6">Tetrapolymerization of the monopyrrole PBG into the hydroxymethylbilane pre-uroporphyrinogen in several discrete steps.</text>
</comment>
<accession>A0ABW1WHF7</accession>
<dbReference type="PRINTS" id="PR00151">
    <property type="entry name" value="PORPHBDMNASE"/>
</dbReference>
<evidence type="ECO:0000256" key="5">
    <source>
        <dbReference type="ARBA" id="ARBA00048169"/>
    </source>
</evidence>
<sequence>MRTIRVGSRKSKLALVQSGLVIESLSSKSDQFTFAIQHIVTKGDRILDVTLSKIGGKGLFVKEIERALLDGTIDFAVHSMKDMPAELPDGLEISSIPLRENPHDVLLSRGHKKLEELEPGAVVGTSSLRRAAQILQARPDLTIRPLRGNVDTRMARLNSGDFDAIILAAAGMNRLGVTEKGEDLPFHTMLPAVGQGALAIECRSEDAELKALLNTINHEETAVTVRAERSFLKRLNGSCQVPIAAYCERQNDGKLSLSGLIASPDGTKVLKTHCSGEKPELIGITAAEELLDQGAGEILSELGLESDSDA</sequence>
<comment type="catalytic activity">
    <reaction evidence="5 6">
        <text>4 porphobilinogen + H2O = hydroxymethylbilane + 4 NH4(+)</text>
        <dbReference type="Rhea" id="RHEA:13185"/>
        <dbReference type="ChEBI" id="CHEBI:15377"/>
        <dbReference type="ChEBI" id="CHEBI:28938"/>
        <dbReference type="ChEBI" id="CHEBI:57845"/>
        <dbReference type="ChEBI" id="CHEBI:58126"/>
        <dbReference type="EC" id="2.5.1.61"/>
    </reaction>
</comment>
<keyword evidence="10" id="KW-1185">Reference proteome</keyword>
<reference evidence="10" key="1">
    <citation type="journal article" date="2019" name="Int. J. Syst. Evol. Microbiol.">
        <title>The Global Catalogue of Microorganisms (GCM) 10K type strain sequencing project: providing services to taxonomists for standard genome sequencing and annotation.</title>
        <authorList>
            <consortium name="The Broad Institute Genomics Platform"/>
            <consortium name="The Broad Institute Genome Sequencing Center for Infectious Disease"/>
            <person name="Wu L."/>
            <person name="Ma J."/>
        </authorList>
    </citation>
    <scope>NUCLEOTIDE SEQUENCE [LARGE SCALE GENOMIC DNA]</scope>
    <source>
        <strain evidence="10">CCUG 42001</strain>
    </source>
</reference>
<comment type="caution">
    <text evidence="9">The sequence shown here is derived from an EMBL/GenBank/DDBJ whole genome shotgun (WGS) entry which is preliminary data.</text>
</comment>
<keyword evidence="3 6" id="KW-0808">Transferase</keyword>
<dbReference type="InterPro" id="IPR022418">
    <property type="entry name" value="Porphobilinogen_deaminase_C"/>
</dbReference>
<dbReference type="EMBL" id="JBHSTQ010000008">
    <property type="protein sequence ID" value="MFC6386763.1"/>
    <property type="molecule type" value="Genomic_DNA"/>
</dbReference>
<dbReference type="RefSeq" id="WP_253054741.1">
    <property type="nucleotide sequence ID" value="NZ_JAMXWN010000008.1"/>
</dbReference>
<dbReference type="Proteomes" id="UP001596267">
    <property type="component" value="Unassembled WGS sequence"/>
</dbReference>
<dbReference type="InterPro" id="IPR022417">
    <property type="entry name" value="Porphobilin_deaminase_N"/>
</dbReference>
<evidence type="ECO:0000256" key="6">
    <source>
        <dbReference type="HAMAP-Rule" id="MF_00260"/>
    </source>
</evidence>
<dbReference type="PROSITE" id="PS00533">
    <property type="entry name" value="PORPHOBILINOGEN_DEAM"/>
    <property type="match status" value="1"/>
</dbReference>
<evidence type="ECO:0000259" key="7">
    <source>
        <dbReference type="Pfam" id="PF01379"/>
    </source>
</evidence>
<dbReference type="HAMAP" id="MF_00260">
    <property type="entry name" value="Porphobil_deam"/>
    <property type="match status" value="1"/>
</dbReference>
<dbReference type="NCBIfam" id="TIGR00212">
    <property type="entry name" value="hemC"/>
    <property type="match status" value="1"/>
</dbReference>
<gene>
    <name evidence="6 9" type="primary">hemC</name>
    <name evidence="9" type="ORF">ACFP7A_09115</name>
</gene>
<dbReference type="InterPro" id="IPR022419">
    <property type="entry name" value="Porphobilin_deaminase_cofac_BS"/>
</dbReference>
<comment type="similarity">
    <text evidence="2 6">Belongs to the HMBS family.</text>
</comment>
<dbReference type="InterPro" id="IPR000860">
    <property type="entry name" value="HemC"/>
</dbReference>
<dbReference type="PIRSF" id="PIRSF001438">
    <property type="entry name" value="4pyrrol_synth_OHMeBilane_synth"/>
    <property type="match status" value="1"/>
</dbReference>
<dbReference type="InterPro" id="IPR036803">
    <property type="entry name" value="Porphobilinogen_deaminase_C_sf"/>
</dbReference>
<feature type="modified residue" description="S-(dipyrrolylmethanemethyl)cysteine" evidence="6">
    <location>
        <position position="239"/>
    </location>
</feature>
<dbReference type="SUPFAM" id="SSF53850">
    <property type="entry name" value="Periplasmic binding protein-like II"/>
    <property type="match status" value="1"/>
</dbReference>
<protein>
    <recommendedName>
        <fullName evidence="6">Porphobilinogen deaminase</fullName>
        <shortName evidence="6">PBG</shortName>
        <ecNumber evidence="6">2.5.1.61</ecNumber>
    </recommendedName>
    <alternativeName>
        <fullName evidence="6">Hydroxymethylbilane synthase</fullName>
        <shortName evidence="6">HMBS</shortName>
    </alternativeName>
    <alternativeName>
        <fullName evidence="6">Pre-uroporphyrinogen synthase</fullName>
    </alternativeName>
</protein>
<dbReference type="SUPFAM" id="SSF54782">
    <property type="entry name" value="Porphobilinogen deaminase (hydroxymethylbilane synthase), C-terminal domain"/>
    <property type="match status" value="1"/>
</dbReference>
<evidence type="ECO:0000256" key="4">
    <source>
        <dbReference type="ARBA" id="ARBA00023244"/>
    </source>
</evidence>
<organism evidence="9 10">
    <name type="scientific">Sporolactobacillus kofuensis</name>
    <dbReference type="NCBI Taxonomy" id="269672"/>
    <lineage>
        <taxon>Bacteria</taxon>
        <taxon>Bacillati</taxon>
        <taxon>Bacillota</taxon>
        <taxon>Bacilli</taxon>
        <taxon>Bacillales</taxon>
        <taxon>Sporolactobacillaceae</taxon>
        <taxon>Sporolactobacillus</taxon>
    </lineage>
</organism>
<evidence type="ECO:0000256" key="3">
    <source>
        <dbReference type="ARBA" id="ARBA00022679"/>
    </source>
</evidence>
<dbReference type="CDD" id="cd13646">
    <property type="entry name" value="PBP2_EcHMBS_like"/>
    <property type="match status" value="1"/>
</dbReference>
<dbReference type="EC" id="2.5.1.61" evidence="6"/>
<dbReference type="PANTHER" id="PTHR11557">
    <property type="entry name" value="PORPHOBILINOGEN DEAMINASE"/>
    <property type="match status" value="1"/>
</dbReference>
<proteinExistence type="inferred from homology"/>
<evidence type="ECO:0000256" key="2">
    <source>
        <dbReference type="ARBA" id="ARBA00005638"/>
    </source>
</evidence>
<dbReference type="GO" id="GO:0004418">
    <property type="term" value="F:hydroxymethylbilane synthase activity"/>
    <property type="evidence" value="ECO:0007669"/>
    <property type="project" value="UniProtKB-EC"/>
</dbReference>
<comment type="cofactor">
    <cofactor evidence="6">
        <name>dipyrromethane</name>
        <dbReference type="ChEBI" id="CHEBI:60342"/>
    </cofactor>
    <text evidence="6">Binds 1 dipyrromethane group covalently.</text>
</comment>